<protein>
    <submittedName>
        <fullName evidence="1">ORF131</fullName>
    </submittedName>
</protein>
<dbReference type="RefSeq" id="YP_656786.1">
    <property type="nucleotide sequence ID" value="NC_008211.1"/>
</dbReference>
<dbReference type="GeneID" id="5141262"/>
<evidence type="ECO:0000313" key="2">
    <source>
        <dbReference type="Proteomes" id="UP000011238"/>
    </source>
</evidence>
<keyword evidence="2" id="KW-1185">Reference proteome</keyword>
<dbReference type="KEGG" id="vg:5141262"/>
<reference evidence="1 2" key="2">
    <citation type="journal article" date="2006" name="J. Gen. Virol.">
        <title>Genome sequences of two frog herpesviruses.</title>
        <authorList>
            <person name="Davison A.J."/>
            <person name="Cunningham C."/>
            <person name="Sauerbier W."/>
            <person name="McKinnell R.G."/>
        </authorList>
    </citation>
    <scope>NUCLEOTIDE SEQUENCE [LARGE SCALE GENOMIC DNA]</scope>
    <source>
        <strain evidence="1 2">McKinnell</strain>
    </source>
</reference>
<name>Q14VJ9_9VIRU</name>
<sequence>MLSRTWNGLRFILGPNYSYDGGFTDAVFEHVYANIGLALRIFREHVAAQAQQDAEGVEMIPSDFLQTVARPAVLQAVESAYRGEEPHGPIPLPWLSLPLRDVHTIKDNTTEESLDELGRCCAVVCFARYLTNMGVADCNLPGHKVKIYCLHAALSGAPAVGARRPLVFPPFTPVLEPAPDPWDCNVEVYRFTPRADDPIVTAACSQTGWARELRLRGWVRHALLSYLPEVRATAAGVITRQMDRRYVEARALITPAERARAQWAYMQHYEVEQQHQGHLNFQLPRAVHNRRVVPVRPRRGLDRSKARRA</sequence>
<dbReference type="Proteomes" id="UP000011238">
    <property type="component" value="Segment"/>
</dbReference>
<proteinExistence type="predicted"/>
<organism evidence="2">
    <name type="scientific">Ranid herpesvirus 1</name>
    <name type="common">Lucke tumor herpesvirus</name>
    <dbReference type="NCBI Taxonomy" id="85655"/>
    <lineage>
        <taxon>Viruses</taxon>
        <taxon>Duplodnaviria</taxon>
        <taxon>Heunggongvirae</taxon>
        <taxon>Peploviricota</taxon>
        <taxon>Herviviricetes</taxon>
        <taxon>Herpesvirales</taxon>
        <taxon>Alloherpesviridae</taxon>
        <taxon>Batravirus</taxon>
        <taxon>Batravirus ranidallo1</taxon>
    </lineage>
</organism>
<evidence type="ECO:0000313" key="1">
    <source>
        <dbReference type="EMBL" id="ABG25761.1"/>
    </source>
</evidence>
<accession>Q14VJ9</accession>
<dbReference type="EMBL" id="DQ665917">
    <property type="protein sequence ID" value="ABG25761.1"/>
    <property type="molecule type" value="Genomic_DNA"/>
</dbReference>
<reference evidence="2" key="1">
    <citation type="journal article" date="1999" name="J. Cancer Res. Clin. Oncol.">
        <title>Genomic studies of the Lucke tumor herpesvirus (RaHV-1).</title>
        <authorList>
            <person name="Davison A.J."/>
            <person name="Sauerbier W."/>
            <person name="Dolan A."/>
            <person name="Addison C."/>
            <person name="McKinnell R.G."/>
        </authorList>
    </citation>
    <scope>NUCLEOTIDE SEQUENCE [LARGE SCALE GENOMIC DNA]</scope>
    <source>
        <strain evidence="2">McKinnell</strain>
    </source>
</reference>